<dbReference type="GO" id="GO:0022857">
    <property type="term" value="F:transmembrane transporter activity"/>
    <property type="evidence" value="ECO:0007669"/>
    <property type="project" value="InterPro"/>
</dbReference>
<feature type="transmembrane region" description="Helical" evidence="7">
    <location>
        <begin position="864"/>
        <end position="883"/>
    </location>
</feature>
<evidence type="ECO:0000313" key="9">
    <source>
        <dbReference type="EMBL" id="OLP76302.1"/>
    </source>
</evidence>
<dbReference type="InterPro" id="IPR036259">
    <property type="entry name" value="MFS_trans_sf"/>
</dbReference>
<dbReference type="Pfam" id="PF07727">
    <property type="entry name" value="RVT_2"/>
    <property type="match status" value="1"/>
</dbReference>
<dbReference type="CDD" id="cd09272">
    <property type="entry name" value="RNase_HI_RT_Ty1"/>
    <property type="match status" value="1"/>
</dbReference>
<feature type="compositionally biased region" description="Low complexity" evidence="6">
    <location>
        <begin position="1035"/>
        <end position="1044"/>
    </location>
</feature>
<feature type="transmembrane region" description="Helical" evidence="7">
    <location>
        <begin position="921"/>
        <end position="940"/>
    </location>
</feature>
<feature type="transmembrane region" description="Helical" evidence="7">
    <location>
        <begin position="690"/>
        <end position="713"/>
    </location>
</feature>
<feature type="transmembrane region" description="Helical" evidence="7">
    <location>
        <begin position="666"/>
        <end position="684"/>
    </location>
</feature>
<feature type="transmembrane region" description="Helical" evidence="7">
    <location>
        <begin position="890"/>
        <end position="909"/>
    </location>
</feature>
<organism evidence="9 10">
    <name type="scientific">Symbiodinium microadriaticum</name>
    <name type="common">Dinoflagellate</name>
    <name type="synonym">Zooxanthella microadriatica</name>
    <dbReference type="NCBI Taxonomy" id="2951"/>
    <lineage>
        <taxon>Eukaryota</taxon>
        <taxon>Sar</taxon>
        <taxon>Alveolata</taxon>
        <taxon>Dinophyceae</taxon>
        <taxon>Suessiales</taxon>
        <taxon>Symbiodiniaceae</taxon>
        <taxon>Symbiodinium</taxon>
    </lineage>
</organism>
<keyword evidence="10" id="KW-1185">Reference proteome</keyword>
<evidence type="ECO:0000313" key="10">
    <source>
        <dbReference type="Proteomes" id="UP000186817"/>
    </source>
</evidence>
<proteinExistence type="predicted"/>
<feature type="transmembrane region" description="Helical" evidence="7">
    <location>
        <begin position="596"/>
        <end position="619"/>
    </location>
</feature>
<protein>
    <submittedName>
        <fullName evidence="9">Putative peptide/nitrate transporter</fullName>
    </submittedName>
</protein>
<comment type="caution">
    <text evidence="9">The sequence shown here is derived from an EMBL/GenBank/DDBJ whole genome shotgun (WGS) entry which is preliminary data.</text>
</comment>
<feature type="transmembrane region" description="Helical" evidence="7">
    <location>
        <begin position="952"/>
        <end position="978"/>
    </location>
</feature>
<keyword evidence="2" id="KW-0813">Transport</keyword>
<feature type="transmembrane region" description="Helical" evidence="7">
    <location>
        <begin position="821"/>
        <end position="844"/>
    </location>
</feature>
<sequence>MDQVDVEDYTVPMEMAVTPEEVAAMHSLGVGNVRSYQEIKVDVDQQHIVRARLVTKDFAFNHLGIASQTASVDAFKAYVILEKAIYGLRSAGLSWQKHLAGLLAELGLFPSLIEPTLYKGYWGDILVLCLVYVDDILLATRSKETNQQLLDFLTGRLKVKLTGHLEEDGRIGFLGREIIQRGRDVLLAVKKEYVESIFEAFGWNRGKKMKACTVPPDLRSVLDKEDPTKPSEVPDLVQVFQKDSEAEPGTALQPIVALSSAESELFAMVEMARELIGLGQLISHLFDHVTSPLDLATDSASARQVSMMSGFLRRMRHVDLRLCFLQDKVENGEILVQHVPGTDNVADLQTKNLSATQTWYHIVQLGLEERLTRSAFLSGDALSVGCILFACLKGLFSASADDPWTLLVGRCKLQTPHQIVMVEFCTSGEAWLTKLANHYGIHAIPVVAEVDATLPETMELIEASLQLVSRRNMHVIVWASTPCTGGSPWQRFHRARDEQYYDDKMKGLFTVHRKLWKGFLKLVNTSESTTWVIEWPQRCAYWGWASTKPYNEHESTLVFGCACGMVGSDGLPIKKAQCSRCHKPGAMATKLPRTQVAFACLIDATHFYTVCSLFSYAGILCADLGWVPDRNEAGYLAGWLQSSNVFGRMLTSSVWGYVAARHGFDVVLVVTLTSLLVGGLLFGFCKSLVLAMLVRFMFFGLTHGWVAIMGPYCASVAGDKRQQDVIGMVIAVGTGMQLVGPAVSGWTYALVPSFPALVPSLLGALLALVSISLYSVLHCRATTSSKGAWDRSGPSQNEESAVAREEARASKRSLRHALQRWPIPLVIFMRFCQGFAQFAIFEVAPLWMISDRAVGGLQMSEKQVGVLLARSGLWNIFYFSLVLPRLTTRLGGRCTSIIVSVFGIIFSVWLPFCTTELTANVAHLLATSACLSQAAMMLVFTNNAAGPADRAIVSGLAVTIDTAGKAIAPIATSTLFAWSINAWGLAGHGLVFYILAGLSLVNLLCTALLPASVENQPPVLGATGAESSEGTIYGASESNESSDSADSDARC</sequence>
<reference evidence="9 10" key="1">
    <citation type="submission" date="2016-02" db="EMBL/GenBank/DDBJ databases">
        <title>Genome analysis of coral dinoflagellate symbionts highlights evolutionary adaptations to a symbiotic lifestyle.</title>
        <authorList>
            <person name="Aranda M."/>
            <person name="Li Y."/>
            <person name="Liew Y.J."/>
            <person name="Baumgarten S."/>
            <person name="Simakov O."/>
            <person name="Wilson M."/>
            <person name="Piel J."/>
            <person name="Ashoor H."/>
            <person name="Bougouffa S."/>
            <person name="Bajic V.B."/>
            <person name="Ryu T."/>
            <person name="Ravasi T."/>
            <person name="Bayer T."/>
            <person name="Micklem G."/>
            <person name="Kim H."/>
            <person name="Bhak J."/>
            <person name="Lajeunesse T.C."/>
            <person name="Voolstra C.R."/>
        </authorList>
    </citation>
    <scope>NUCLEOTIDE SEQUENCE [LARGE SCALE GENOMIC DNA]</scope>
    <source>
        <strain evidence="9 10">CCMP2467</strain>
    </source>
</reference>
<name>A0A1Q9C051_SYMMI</name>
<dbReference type="EMBL" id="LSRX01002066">
    <property type="protein sequence ID" value="OLP76302.1"/>
    <property type="molecule type" value="Genomic_DNA"/>
</dbReference>
<evidence type="ECO:0000256" key="7">
    <source>
        <dbReference type="SAM" id="Phobius"/>
    </source>
</evidence>
<evidence type="ECO:0000256" key="5">
    <source>
        <dbReference type="ARBA" id="ARBA00023136"/>
    </source>
</evidence>
<feature type="transmembrane region" description="Helical" evidence="7">
    <location>
        <begin position="725"/>
        <end position="751"/>
    </location>
</feature>
<feature type="domain" description="Reverse transcriptase Ty1/copia-type" evidence="8">
    <location>
        <begin position="80"/>
        <end position="204"/>
    </location>
</feature>
<evidence type="ECO:0000256" key="1">
    <source>
        <dbReference type="ARBA" id="ARBA00004141"/>
    </source>
</evidence>
<feature type="region of interest" description="Disordered" evidence="6">
    <location>
        <begin position="785"/>
        <end position="804"/>
    </location>
</feature>
<keyword evidence="4 7" id="KW-1133">Transmembrane helix</keyword>
<evidence type="ECO:0000256" key="6">
    <source>
        <dbReference type="SAM" id="MobiDB-lite"/>
    </source>
</evidence>
<dbReference type="GO" id="GO:0016020">
    <property type="term" value="C:membrane"/>
    <property type="evidence" value="ECO:0007669"/>
    <property type="project" value="UniProtKB-SubCell"/>
</dbReference>
<dbReference type="PANTHER" id="PTHR23504">
    <property type="entry name" value="MAJOR FACILITATOR SUPERFAMILY DOMAIN-CONTAINING PROTEIN 10"/>
    <property type="match status" value="1"/>
</dbReference>
<dbReference type="InterPro" id="IPR011701">
    <property type="entry name" value="MFS"/>
</dbReference>
<dbReference type="AlphaFoldDB" id="A0A1Q9C051"/>
<dbReference type="Gene3D" id="1.20.1250.20">
    <property type="entry name" value="MFS general substrate transporter like domains"/>
    <property type="match status" value="1"/>
</dbReference>
<dbReference type="Proteomes" id="UP000186817">
    <property type="component" value="Unassembled WGS sequence"/>
</dbReference>
<dbReference type="PANTHER" id="PTHR23504:SF15">
    <property type="entry name" value="MAJOR FACILITATOR SUPERFAMILY (MFS) PROFILE DOMAIN-CONTAINING PROTEIN"/>
    <property type="match status" value="1"/>
</dbReference>
<dbReference type="OrthoDB" id="4139357at2759"/>
<dbReference type="Pfam" id="PF07690">
    <property type="entry name" value="MFS_1"/>
    <property type="match status" value="1"/>
</dbReference>
<feature type="transmembrane region" description="Helical" evidence="7">
    <location>
        <begin position="990"/>
        <end position="1009"/>
    </location>
</feature>
<keyword evidence="5 7" id="KW-0472">Membrane</keyword>
<accession>A0A1Q9C051</accession>
<dbReference type="SUPFAM" id="SSF103473">
    <property type="entry name" value="MFS general substrate transporter"/>
    <property type="match status" value="1"/>
</dbReference>
<comment type="subcellular location">
    <subcellularLocation>
        <location evidence="1">Membrane</location>
        <topology evidence="1">Multi-pass membrane protein</topology>
    </subcellularLocation>
</comment>
<evidence type="ECO:0000256" key="4">
    <source>
        <dbReference type="ARBA" id="ARBA00022989"/>
    </source>
</evidence>
<evidence type="ECO:0000259" key="8">
    <source>
        <dbReference type="Pfam" id="PF07727"/>
    </source>
</evidence>
<feature type="transmembrane region" description="Helical" evidence="7">
    <location>
        <begin position="757"/>
        <end position="777"/>
    </location>
</feature>
<dbReference type="InterPro" id="IPR013103">
    <property type="entry name" value="RVT_2"/>
</dbReference>
<gene>
    <name evidence="9" type="ORF">AK812_SmicGene43779</name>
</gene>
<feature type="region of interest" description="Disordered" evidence="6">
    <location>
        <begin position="1020"/>
        <end position="1051"/>
    </location>
</feature>
<keyword evidence="3 7" id="KW-0812">Transmembrane</keyword>
<evidence type="ECO:0000256" key="2">
    <source>
        <dbReference type="ARBA" id="ARBA00022448"/>
    </source>
</evidence>
<evidence type="ECO:0000256" key="3">
    <source>
        <dbReference type="ARBA" id="ARBA00022692"/>
    </source>
</evidence>